<feature type="domain" description="Transposase IS200-like" evidence="1">
    <location>
        <begin position="11"/>
        <end position="148"/>
    </location>
</feature>
<dbReference type="GO" id="GO:0043565">
    <property type="term" value="F:sequence-specific DNA binding"/>
    <property type="evidence" value="ECO:0007669"/>
    <property type="project" value="TreeGrafter"/>
</dbReference>
<dbReference type="GO" id="GO:0006313">
    <property type="term" value="P:DNA transposition"/>
    <property type="evidence" value="ECO:0007669"/>
    <property type="project" value="InterPro"/>
</dbReference>
<protein>
    <submittedName>
        <fullName evidence="2">REP element-mobilizing transposase RayT</fullName>
    </submittedName>
</protein>
<proteinExistence type="predicted"/>
<dbReference type="EMBL" id="JACHKT010000034">
    <property type="protein sequence ID" value="MBB6005043.1"/>
    <property type="molecule type" value="Genomic_DNA"/>
</dbReference>
<comment type="caution">
    <text evidence="2">The sequence shown here is derived from an EMBL/GenBank/DDBJ whole genome shotgun (WGS) entry which is preliminary data.</text>
</comment>
<evidence type="ECO:0000259" key="1">
    <source>
        <dbReference type="SMART" id="SM01321"/>
    </source>
</evidence>
<name>A0A841EVF1_9BACT</name>
<organism evidence="2 3">
    <name type="scientific">Arcicella rosea</name>
    <dbReference type="NCBI Taxonomy" id="502909"/>
    <lineage>
        <taxon>Bacteria</taxon>
        <taxon>Pseudomonadati</taxon>
        <taxon>Bacteroidota</taxon>
        <taxon>Cytophagia</taxon>
        <taxon>Cytophagales</taxon>
        <taxon>Flectobacillaceae</taxon>
        <taxon>Arcicella</taxon>
    </lineage>
</organism>
<dbReference type="Pfam" id="PF01797">
    <property type="entry name" value="Y1_Tnp"/>
    <property type="match status" value="1"/>
</dbReference>
<dbReference type="Proteomes" id="UP000524404">
    <property type="component" value="Unassembled WGS sequence"/>
</dbReference>
<dbReference type="PANTHER" id="PTHR36966:SF1">
    <property type="entry name" value="REP-ASSOCIATED TYROSINE TRANSPOSASE"/>
    <property type="match status" value="1"/>
</dbReference>
<dbReference type="NCBIfam" id="NF047646">
    <property type="entry name" value="REP_Tyr_transpos"/>
    <property type="match status" value="1"/>
</dbReference>
<dbReference type="SMART" id="SM01321">
    <property type="entry name" value="Y1_Tnp"/>
    <property type="match status" value="1"/>
</dbReference>
<reference evidence="2 3" key="1">
    <citation type="submission" date="2020-08" db="EMBL/GenBank/DDBJ databases">
        <title>Functional genomics of gut bacteria from endangered species of beetles.</title>
        <authorList>
            <person name="Carlos-Shanley C."/>
        </authorList>
    </citation>
    <scope>NUCLEOTIDE SEQUENCE [LARGE SCALE GENOMIC DNA]</scope>
    <source>
        <strain evidence="2 3">S00070</strain>
    </source>
</reference>
<keyword evidence="3" id="KW-1185">Reference proteome</keyword>
<dbReference type="RefSeq" id="WP_184136502.1">
    <property type="nucleotide sequence ID" value="NZ_JACHKT010000034.1"/>
</dbReference>
<dbReference type="InterPro" id="IPR002686">
    <property type="entry name" value="Transposase_17"/>
</dbReference>
<gene>
    <name evidence="2" type="ORF">HNP25_003714</name>
</gene>
<dbReference type="SUPFAM" id="SSF143422">
    <property type="entry name" value="Transposase IS200-like"/>
    <property type="match status" value="1"/>
</dbReference>
<dbReference type="InterPro" id="IPR052715">
    <property type="entry name" value="RAYT_transposase"/>
</dbReference>
<accession>A0A841EVF1</accession>
<sequence>MARKYKFHDNSKLYFVTFTVVNWIDAFIRDDYRKIFYESIAYCQQNKGLEVYAYCIMTSHIHMIIGTEKGNLSDIVRDLKSFTSRHIRKAIESSELESRKSWILWMFERAGKKNQRNIDFQFWMQHNHPIELDTHYKTVQRLNYIHQNPVEMGFVAKAEEWLHSSCGDYYGNRKGVIDLVFIE</sequence>
<evidence type="ECO:0000313" key="2">
    <source>
        <dbReference type="EMBL" id="MBB6005043.1"/>
    </source>
</evidence>
<dbReference type="Gene3D" id="3.30.70.1290">
    <property type="entry name" value="Transposase IS200-like"/>
    <property type="match status" value="1"/>
</dbReference>
<dbReference type="InterPro" id="IPR036515">
    <property type="entry name" value="Transposase_17_sf"/>
</dbReference>
<dbReference type="PANTHER" id="PTHR36966">
    <property type="entry name" value="REP-ASSOCIATED TYROSINE TRANSPOSASE"/>
    <property type="match status" value="1"/>
</dbReference>
<evidence type="ECO:0000313" key="3">
    <source>
        <dbReference type="Proteomes" id="UP000524404"/>
    </source>
</evidence>
<dbReference type="AlphaFoldDB" id="A0A841EVF1"/>
<dbReference type="GO" id="GO:0004803">
    <property type="term" value="F:transposase activity"/>
    <property type="evidence" value="ECO:0007669"/>
    <property type="project" value="InterPro"/>
</dbReference>